<comment type="caution">
    <text evidence="1">The sequence shown here is derived from an EMBL/GenBank/DDBJ whole genome shotgun (WGS) entry which is preliminary data.</text>
</comment>
<organism evidence="1">
    <name type="scientific">marine sediment metagenome</name>
    <dbReference type="NCBI Taxonomy" id="412755"/>
    <lineage>
        <taxon>unclassified sequences</taxon>
        <taxon>metagenomes</taxon>
        <taxon>ecological metagenomes</taxon>
    </lineage>
</organism>
<protein>
    <recommendedName>
        <fullName evidence="2">Peptidase M28</fullName>
    </recommendedName>
</protein>
<proteinExistence type="predicted"/>
<sequence>MNKLLVLVLVTFTTFANGQNNPNIYKIIDSVSAERIEVDVSKLVSFGTRHTLSDTVSQKRGIGAARRWIKSEFETISKDCNGCLEVSFQKNLIRKG</sequence>
<dbReference type="EMBL" id="LAZR01001926">
    <property type="protein sequence ID" value="KKN37032.1"/>
    <property type="molecule type" value="Genomic_DNA"/>
</dbReference>
<evidence type="ECO:0008006" key="2">
    <source>
        <dbReference type="Google" id="ProtNLM"/>
    </source>
</evidence>
<name>A0A0F9QJ31_9ZZZZ</name>
<reference evidence="1" key="1">
    <citation type="journal article" date="2015" name="Nature">
        <title>Complex archaea that bridge the gap between prokaryotes and eukaryotes.</title>
        <authorList>
            <person name="Spang A."/>
            <person name="Saw J.H."/>
            <person name="Jorgensen S.L."/>
            <person name="Zaremba-Niedzwiedzka K."/>
            <person name="Martijn J."/>
            <person name="Lind A.E."/>
            <person name="van Eijk R."/>
            <person name="Schleper C."/>
            <person name="Guy L."/>
            <person name="Ettema T.J."/>
        </authorList>
    </citation>
    <scope>NUCLEOTIDE SEQUENCE</scope>
</reference>
<accession>A0A0F9QJ31</accession>
<feature type="non-terminal residue" evidence="1">
    <location>
        <position position="96"/>
    </location>
</feature>
<dbReference type="AlphaFoldDB" id="A0A0F9QJ31"/>
<evidence type="ECO:0000313" key="1">
    <source>
        <dbReference type="EMBL" id="KKN37032.1"/>
    </source>
</evidence>
<gene>
    <name evidence="1" type="ORF">LCGC14_0767540</name>
</gene>
<dbReference type="Gene3D" id="3.40.630.10">
    <property type="entry name" value="Zn peptidases"/>
    <property type="match status" value="1"/>
</dbReference>